<feature type="compositionally biased region" description="Pro residues" evidence="2">
    <location>
        <begin position="342"/>
        <end position="353"/>
    </location>
</feature>
<gene>
    <name evidence="4" type="ORF">WN72_23485</name>
</gene>
<keyword evidence="1" id="KW-0175">Coiled coil</keyword>
<protein>
    <submittedName>
        <fullName evidence="4">Uncharacterized protein</fullName>
    </submittedName>
</protein>
<feature type="region of interest" description="Disordered" evidence="2">
    <location>
        <begin position="1"/>
        <end position="127"/>
    </location>
</feature>
<organism evidence="4 5">
    <name type="scientific">Bradyrhizobium arachidis</name>
    <dbReference type="NCBI Taxonomy" id="858423"/>
    <lineage>
        <taxon>Bacteria</taxon>
        <taxon>Pseudomonadati</taxon>
        <taxon>Pseudomonadota</taxon>
        <taxon>Alphaproteobacteria</taxon>
        <taxon>Hyphomicrobiales</taxon>
        <taxon>Nitrobacteraceae</taxon>
        <taxon>Bradyrhizobium</taxon>
    </lineage>
</organism>
<reference evidence="4 5" key="1">
    <citation type="submission" date="2018-06" db="EMBL/GenBank/DDBJ databases">
        <title>Comparative genomics of Bradyrhizobium nodulating Arachidis hypogaea.</title>
        <authorList>
            <person name="Li Y."/>
        </authorList>
    </citation>
    <scope>NUCLEOTIDE SEQUENCE [LARGE SCALE GENOMIC DNA]</scope>
    <source>
        <strain evidence="4 5">CCBAU 051107</strain>
    </source>
</reference>
<feature type="region of interest" description="Disordered" evidence="2">
    <location>
        <begin position="169"/>
        <end position="242"/>
    </location>
</feature>
<feature type="compositionally biased region" description="Low complexity" evidence="2">
    <location>
        <begin position="185"/>
        <end position="196"/>
    </location>
</feature>
<feature type="transmembrane region" description="Helical" evidence="3">
    <location>
        <begin position="134"/>
        <end position="153"/>
    </location>
</feature>
<name>A0AAE7NN19_9BRAD</name>
<dbReference type="EMBL" id="CP030050">
    <property type="protein sequence ID" value="QOZ68954.1"/>
    <property type="molecule type" value="Genomic_DNA"/>
</dbReference>
<keyword evidence="3" id="KW-0812">Transmembrane</keyword>
<keyword evidence="3" id="KW-1133">Transmembrane helix</keyword>
<feature type="compositionally biased region" description="Polar residues" evidence="2">
    <location>
        <begin position="172"/>
        <end position="181"/>
    </location>
</feature>
<feature type="compositionally biased region" description="Basic and acidic residues" evidence="2">
    <location>
        <begin position="10"/>
        <end position="54"/>
    </location>
</feature>
<feature type="compositionally biased region" description="Low complexity" evidence="2">
    <location>
        <begin position="300"/>
        <end position="312"/>
    </location>
</feature>
<dbReference type="KEGG" id="barh:WN72_23485"/>
<evidence type="ECO:0000256" key="2">
    <source>
        <dbReference type="SAM" id="MobiDB-lite"/>
    </source>
</evidence>
<proteinExistence type="predicted"/>
<accession>A0AAE7NN19</accession>
<feature type="compositionally biased region" description="Basic and acidic residues" evidence="2">
    <location>
        <begin position="211"/>
        <end position="223"/>
    </location>
</feature>
<evidence type="ECO:0000256" key="3">
    <source>
        <dbReference type="SAM" id="Phobius"/>
    </source>
</evidence>
<feature type="compositionally biased region" description="Low complexity" evidence="2">
    <location>
        <begin position="87"/>
        <end position="109"/>
    </location>
</feature>
<feature type="compositionally biased region" description="Basic and acidic residues" evidence="2">
    <location>
        <begin position="61"/>
        <end position="77"/>
    </location>
</feature>
<feature type="compositionally biased region" description="Basic and acidic residues" evidence="2">
    <location>
        <begin position="115"/>
        <end position="127"/>
    </location>
</feature>
<dbReference type="RefSeq" id="WP_092216181.1">
    <property type="nucleotide sequence ID" value="NZ_CP030050.1"/>
</dbReference>
<dbReference type="Proteomes" id="UP000594015">
    <property type="component" value="Chromosome"/>
</dbReference>
<sequence>MESASVPETNDPKPETDRPDNAKPDDTKPDAAKLDAAKPDDTKPDAAKPDEARVDGGLARAYDRIKSAEEDLARLDRLVSGMERTSESPPVSHASAAATAAAGPANKAPTPDARVPNDKPRDQGLKGDRTMMRALVGLVLAIGLLGAAFASQYRDEAKLISKSIMARLGPPATSTQSQASAVESPAQPQAVLLAAADEASPVPAPPVAKDTQAKDTQAKDTESAPKPGAAAPETSSSDLAQSLKAITSELASINGKLEQLKSRSEQTLREQADTIQQLKAAQEKDAAETARLAAQVQALQTQPTASSTPAAAKPVVRSVNNEAAARARPHVPDAAPRRPRPPPRGPWMPPPYMDPYYGDPDW</sequence>
<evidence type="ECO:0000313" key="4">
    <source>
        <dbReference type="EMBL" id="QOZ68954.1"/>
    </source>
</evidence>
<dbReference type="AlphaFoldDB" id="A0AAE7NN19"/>
<evidence type="ECO:0000256" key="1">
    <source>
        <dbReference type="SAM" id="Coils"/>
    </source>
</evidence>
<keyword evidence="3" id="KW-0472">Membrane</keyword>
<feature type="region of interest" description="Disordered" evidence="2">
    <location>
        <begin position="298"/>
        <end position="362"/>
    </location>
</feature>
<feature type="coiled-coil region" evidence="1">
    <location>
        <begin position="243"/>
        <end position="281"/>
    </location>
</feature>
<evidence type="ECO:0000313" key="5">
    <source>
        <dbReference type="Proteomes" id="UP000594015"/>
    </source>
</evidence>